<feature type="domain" description="XdhC- CoxI" evidence="1">
    <location>
        <begin position="18"/>
        <end position="83"/>
    </location>
</feature>
<reference evidence="3 4" key="1">
    <citation type="submission" date="2019-04" db="EMBL/GenBank/DDBJ databases">
        <title>Thalassotalea guangxiensis sp. nov., isolated from sediment of the coastal wetland.</title>
        <authorList>
            <person name="Zheng S."/>
            <person name="Zhang D."/>
        </authorList>
    </citation>
    <scope>NUCLEOTIDE SEQUENCE [LARGE SCALE GENOMIC DNA]</scope>
    <source>
        <strain evidence="3 4">ZS-4</strain>
    </source>
</reference>
<protein>
    <recommendedName>
        <fullName evidence="5">XdhC family protein</fullName>
    </recommendedName>
</protein>
<dbReference type="InterPro" id="IPR003777">
    <property type="entry name" value="XdhC_CoxI"/>
</dbReference>
<evidence type="ECO:0000313" key="3">
    <source>
        <dbReference type="EMBL" id="TKB46601.1"/>
    </source>
</evidence>
<dbReference type="OrthoDB" id="9815497at2"/>
<dbReference type="Pfam" id="PF13478">
    <property type="entry name" value="XdhC_C"/>
    <property type="match status" value="1"/>
</dbReference>
<dbReference type="InterPro" id="IPR052698">
    <property type="entry name" value="MoCofactor_Util/Proc"/>
</dbReference>
<dbReference type="RefSeq" id="WP_136734668.1">
    <property type="nucleotide sequence ID" value="NZ_SWDB01000007.1"/>
</dbReference>
<dbReference type="AlphaFoldDB" id="A0A4U1B968"/>
<dbReference type="Gene3D" id="3.40.50.720">
    <property type="entry name" value="NAD(P)-binding Rossmann-like Domain"/>
    <property type="match status" value="1"/>
</dbReference>
<accession>A0A4U1B968</accession>
<gene>
    <name evidence="3" type="ORF">E8M12_03335</name>
</gene>
<evidence type="ECO:0008006" key="5">
    <source>
        <dbReference type="Google" id="ProtNLM"/>
    </source>
</evidence>
<dbReference type="InterPro" id="IPR027051">
    <property type="entry name" value="XdhC_Rossmann_dom"/>
</dbReference>
<dbReference type="EMBL" id="SWDB01000007">
    <property type="protein sequence ID" value="TKB46601.1"/>
    <property type="molecule type" value="Genomic_DNA"/>
</dbReference>
<evidence type="ECO:0000259" key="1">
    <source>
        <dbReference type="Pfam" id="PF02625"/>
    </source>
</evidence>
<dbReference type="PANTHER" id="PTHR30388">
    <property type="entry name" value="ALDEHYDE OXIDOREDUCTASE MOLYBDENUM COFACTOR ASSEMBLY PROTEIN"/>
    <property type="match status" value="1"/>
</dbReference>
<keyword evidence="4" id="KW-1185">Reference proteome</keyword>
<dbReference type="Proteomes" id="UP000307999">
    <property type="component" value="Unassembled WGS sequence"/>
</dbReference>
<organism evidence="3 4">
    <name type="scientific">Thalassotalea mangrovi</name>
    <dbReference type="NCBI Taxonomy" id="2572245"/>
    <lineage>
        <taxon>Bacteria</taxon>
        <taxon>Pseudomonadati</taxon>
        <taxon>Pseudomonadota</taxon>
        <taxon>Gammaproteobacteria</taxon>
        <taxon>Alteromonadales</taxon>
        <taxon>Colwelliaceae</taxon>
        <taxon>Thalassotalea</taxon>
    </lineage>
</organism>
<dbReference type="PANTHER" id="PTHR30388:SF6">
    <property type="entry name" value="XANTHINE DEHYDROGENASE SUBUNIT A-RELATED"/>
    <property type="match status" value="1"/>
</dbReference>
<evidence type="ECO:0000259" key="2">
    <source>
        <dbReference type="Pfam" id="PF13478"/>
    </source>
</evidence>
<evidence type="ECO:0000313" key="4">
    <source>
        <dbReference type="Proteomes" id="UP000307999"/>
    </source>
</evidence>
<dbReference type="Pfam" id="PF02625">
    <property type="entry name" value="XdhC_CoxI"/>
    <property type="match status" value="1"/>
</dbReference>
<proteinExistence type="predicted"/>
<feature type="domain" description="XdhC Rossmann" evidence="2">
    <location>
        <begin position="120"/>
        <end position="256"/>
    </location>
</feature>
<comment type="caution">
    <text evidence="3">The sequence shown here is derived from an EMBL/GenBank/DDBJ whole genome shotgun (WGS) entry which is preliminary data.</text>
</comment>
<sequence>MKETLSAIQLAHQAEQLIAQGVDFCWATVVQVTPPSSASVGCKALVTAQGDMYGWIGGGCVQGAVRKASRDCLKSQQSRLLDIGEQIHQQLPGVSAFPQTCHSEGKVQVFIDPFIALPQLLVLGHSPVAKALVTLGQASGFEVYASASAIADTTHNKVQQIDPEQLSDYSHWRQPYIVVASQGYADEAQLGYGLSIEHQYLAFIASPKKAEKVKARIAAKLDDIGTKRLSQLKAPAGLDIKAITPEQIAISILAEIILRLNHQRIRAQHPEKQQHTNAVVASKGCCSGKANP</sequence>
<name>A0A4U1B968_9GAMM</name>